<reference evidence="1" key="2">
    <citation type="submission" date="2022-06" db="UniProtKB">
        <authorList>
            <consortium name="EnsemblMetazoa"/>
        </authorList>
    </citation>
    <scope>IDENTIFICATION</scope>
</reference>
<dbReference type="Proteomes" id="UP000007819">
    <property type="component" value="Chromosome X"/>
</dbReference>
<accession>A0A8R2JL88</accession>
<reference evidence="2" key="1">
    <citation type="submission" date="2010-06" db="EMBL/GenBank/DDBJ databases">
        <authorList>
            <person name="Jiang H."/>
            <person name="Abraham K."/>
            <person name="Ali S."/>
            <person name="Alsbrooks S.L."/>
            <person name="Anim B.N."/>
            <person name="Anosike U.S."/>
            <person name="Attaway T."/>
            <person name="Bandaranaike D.P."/>
            <person name="Battles P.K."/>
            <person name="Bell S.N."/>
            <person name="Bell A.V."/>
            <person name="Beltran B."/>
            <person name="Bickham C."/>
            <person name="Bustamante Y."/>
            <person name="Caleb T."/>
            <person name="Canada A."/>
            <person name="Cardenas V."/>
            <person name="Carter K."/>
            <person name="Chacko J."/>
            <person name="Chandrabose M.N."/>
            <person name="Chavez D."/>
            <person name="Chavez A."/>
            <person name="Chen L."/>
            <person name="Chu H.-S."/>
            <person name="Claassen K.J."/>
            <person name="Cockrell R."/>
            <person name="Collins M."/>
            <person name="Cooper J.A."/>
            <person name="Cree A."/>
            <person name="Curry S.M."/>
            <person name="Da Y."/>
            <person name="Dao M.D."/>
            <person name="Das B."/>
            <person name="Davila M.-L."/>
            <person name="Davy-Carroll L."/>
            <person name="Denson S."/>
            <person name="Dinh H."/>
            <person name="Ebong V.E."/>
            <person name="Edwards J.R."/>
            <person name="Egan A."/>
            <person name="El-Daye J."/>
            <person name="Escobedo L."/>
            <person name="Fernandez S."/>
            <person name="Fernando P.R."/>
            <person name="Flagg N."/>
            <person name="Forbes L.D."/>
            <person name="Fowler R.G."/>
            <person name="Fu Q."/>
            <person name="Gabisi R.A."/>
            <person name="Ganer J."/>
            <person name="Garbino Pronczuk A."/>
            <person name="Garcia R.M."/>
            <person name="Garner T."/>
            <person name="Garrett T.E."/>
            <person name="Gonzalez D.A."/>
            <person name="Hamid H."/>
            <person name="Hawkins E.S."/>
            <person name="Hirani K."/>
            <person name="Hogues M.E."/>
            <person name="Hollins B."/>
            <person name="Hsiao C.-H."/>
            <person name="Jabil R."/>
            <person name="James M.L."/>
            <person name="Jhangiani S.N."/>
            <person name="Johnson B."/>
            <person name="Johnson Q."/>
            <person name="Joshi V."/>
            <person name="Kalu J.B."/>
            <person name="Kam C."/>
            <person name="Kashfia A."/>
            <person name="Keebler J."/>
            <person name="Kisamo H."/>
            <person name="Kovar C.L."/>
            <person name="Lago L.A."/>
            <person name="Lai C.-Y."/>
            <person name="Laidlaw J."/>
            <person name="Lara F."/>
            <person name="Le T.-K."/>
            <person name="Lee S.L."/>
            <person name="Legall F.H."/>
            <person name="Lemon S.J."/>
            <person name="Lewis L.R."/>
            <person name="Li B."/>
            <person name="Liu Y."/>
            <person name="Liu Y.-S."/>
            <person name="Lopez J."/>
            <person name="Lozado R.J."/>
            <person name="Lu J."/>
            <person name="Madu R.C."/>
            <person name="Maheshwari M."/>
            <person name="Maheshwari R."/>
            <person name="Malloy K."/>
            <person name="Martinez E."/>
            <person name="Mathew T."/>
            <person name="Mercado I.C."/>
            <person name="Mercado C."/>
            <person name="Meyer B."/>
            <person name="Montgomery K."/>
            <person name="Morgan M.B."/>
            <person name="Munidasa M."/>
            <person name="Nazareth L.V."/>
            <person name="Nelson J."/>
            <person name="Ng B.M."/>
            <person name="Nguyen N.B."/>
            <person name="Nguyen P.Q."/>
            <person name="Nguyen T."/>
            <person name="Obregon M."/>
            <person name="Okwuonu G.O."/>
            <person name="Onwere C.G."/>
            <person name="Orozco G."/>
            <person name="Parra A."/>
            <person name="Patel S."/>
            <person name="Patil S."/>
            <person name="Perez A."/>
            <person name="Perez Y."/>
            <person name="Pham C."/>
            <person name="Primus E.L."/>
            <person name="Pu L.-L."/>
            <person name="Puazo M."/>
            <person name="Qin X."/>
            <person name="Quiroz J.B."/>
            <person name="Reese J."/>
            <person name="Richards S."/>
            <person name="Rives C.M."/>
            <person name="Robberts R."/>
            <person name="Ruiz S.J."/>
            <person name="Ruiz M.J."/>
            <person name="Santibanez J."/>
            <person name="Schneider B.W."/>
            <person name="Sisson I."/>
            <person name="Smith M."/>
            <person name="Sodergren E."/>
            <person name="Song X.-Z."/>
            <person name="Song B.B."/>
            <person name="Summersgill H."/>
            <person name="Thelus R."/>
            <person name="Thornton R.D."/>
            <person name="Trejos Z.Y."/>
            <person name="Usmani K."/>
            <person name="Vattathil S."/>
            <person name="Villasana D."/>
            <person name="Walker D.L."/>
            <person name="Wang S."/>
            <person name="Wang K."/>
            <person name="White C.S."/>
            <person name="Williams A.C."/>
            <person name="Williamson J."/>
            <person name="Wilson K."/>
            <person name="Woghiren I.O."/>
            <person name="Woodworth J.R."/>
            <person name="Worley K.C."/>
            <person name="Wright R.A."/>
            <person name="Wu W."/>
            <person name="Young L."/>
            <person name="Zhang L."/>
            <person name="Zhang J."/>
            <person name="Zhu Y."/>
            <person name="Muzny D.M."/>
            <person name="Weinstock G."/>
            <person name="Gibbs R.A."/>
        </authorList>
    </citation>
    <scope>NUCLEOTIDE SEQUENCE [LARGE SCALE GENOMIC DNA]</scope>
    <source>
        <strain evidence="2">LSR1</strain>
    </source>
</reference>
<dbReference type="RefSeq" id="XP_029341249.1">
    <property type="nucleotide sequence ID" value="XM_029485389.1"/>
</dbReference>
<dbReference type="KEGG" id="api:100571003"/>
<proteinExistence type="predicted"/>
<dbReference type="EnsemblMetazoa" id="XM_029485389.1">
    <property type="protein sequence ID" value="XP_029341249.1"/>
    <property type="gene ID" value="LOC100571003"/>
</dbReference>
<keyword evidence="2" id="KW-1185">Reference proteome</keyword>
<organism evidence="1 2">
    <name type="scientific">Acyrthosiphon pisum</name>
    <name type="common">Pea aphid</name>
    <dbReference type="NCBI Taxonomy" id="7029"/>
    <lineage>
        <taxon>Eukaryota</taxon>
        <taxon>Metazoa</taxon>
        <taxon>Ecdysozoa</taxon>
        <taxon>Arthropoda</taxon>
        <taxon>Hexapoda</taxon>
        <taxon>Insecta</taxon>
        <taxon>Pterygota</taxon>
        <taxon>Neoptera</taxon>
        <taxon>Paraneoptera</taxon>
        <taxon>Hemiptera</taxon>
        <taxon>Sternorrhyncha</taxon>
        <taxon>Aphidomorpha</taxon>
        <taxon>Aphidoidea</taxon>
        <taxon>Aphididae</taxon>
        <taxon>Macrosiphini</taxon>
        <taxon>Acyrthosiphon</taxon>
    </lineage>
</organism>
<evidence type="ECO:0000313" key="2">
    <source>
        <dbReference type="Proteomes" id="UP000007819"/>
    </source>
</evidence>
<dbReference type="AlphaFoldDB" id="A0A8R2JL88"/>
<dbReference type="GeneID" id="100571003"/>
<name>A0A8R2JL88_ACYPI</name>
<evidence type="ECO:0000313" key="1">
    <source>
        <dbReference type="EnsemblMetazoa" id="XP_029341249.1"/>
    </source>
</evidence>
<protein>
    <submittedName>
        <fullName evidence="1">Uncharacterized protein</fullName>
    </submittedName>
</protein>
<sequence length="228" mass="26629">MNSIQPTANTFYNSIPNNQEITLAQQPQAIANFSPYVNPKCMHPKAYISYQLNWKGINTQAKGKFIERWKNVARRLRSIKAIKFERYNKNQAVIVTSSSPIIISDEVRTAKKWLETDVHNADFQLVKQNWALTYEIRRKDNLDTQDRFLSNIFLTWPILQGRKRYELNVEDFKIAFPETHSLYSEWNDFLNALEAFSKRIIDIRRSSVNDKHAQALLSKLDTACLEGD</sequence>